<dbReference type="SUPFAM" id="SSF63380">
    <property type="entry name" value="Riboflavin synthase domain-like"/>
    <property type="match status" value="1"/>
</dbReference>
<dbReference type="Pfam" id="PF09981">
    <property type="entry name" value="DUF2218"/>
    <property type="match status" value="1"/>
</dbReference>
<dbReference type="Proteomes" id="UP001237780">
    <property type="component" value="Unassembled WGS sequence"/>
</dbReference>
<comment type="similarity">
    <text evidence="1">Belongs to the SIP oxidoreductase family.</text>
</comment>
<dbReference type="InterPro" id="IPR017938">
    <property type="entry name" value="Riboflavin_synthase-like_b-brl"/>
</dbReference>
<dbReference type="RefSeq" id="WP_307275556.1">
    <property type="nucleotide sequence ID" value="NZ_JAUSZT010000001.1"/>
</dbReference>
<dbReference type="PANTHER" id="PTHR30157">
    <property type="entry name" value="FERRIC REDUCTASE, NADPH-DEPENDENT"/>
    <property type="match status" value="1"/>
</dbReference>
<accession>A0ABU0S5K8</accession>
<evidence type="ECO:0000256" key="1">
    <source>
        <dbReference type="ARBA" id="ARBA00035644"/>
    </source>
</evidence>
<dbReference type="InterPro" id="IPR007037">
    <property type="entry name" value="SIP_rossman_dom"/>
</dbReference>
<dbReference type="InterPro" id="IPR013113">
    <property type="entry name" value="SIP_FAD-bd"/>
</dbReference>
<organism evidence="3 4">
    <name type="scientific">Phyllobacterium ifriqiyense</name>
    <dbReference type="NCBI Taxonomy" id="314238"/>
    <lineage>
        <taxon>Bacteria</taxon>
        <taxon>Pseudomonadati</taxon>
        <taxon>Pseudomonadota</taxon>
        <taxon>Alphaproteobacteria</taxon>
        <taxon>Hyphomicrobiales</taxon>
        <taxon>Phyllobacteriaceae</taxon>
        <taxon>Phyllobacterium</taxon>
    </lineage>
</organism>
<evidence type="ECO:0000313" key="4">
    <source>
        <dbReference type="Proteomes" id="UP001237780"/>
    </source>
</evidence>
<keyword evidence="4" id="KW-1185">Reference proteome</keyword>
<dbReference type="PANTHER" id="PTHR30157:SF0">
    <property type="entry name" value="NADPH-DEPENDENT FERRIC-CHELATE REDUCTASE"/>
    <property type="match status" value="1"/>
</dbReference>
<comment type="caution">
    <text evidence="3">The sequence shown here is derived from an EMBL/GenBank/DDBJ whole genome shotgun (WGS) entry which is preliminary data.</text>
</comment>
<proteinExistence type="inferred from homology"/>
<dbReference type="InterPro" id="IPR039261">
    <property type="entry name" value="FNR_nucleotide-bd"/>
</dbReference>
<evidence type="ECO:0000259" key="2">
    <source>
        <dbReference type="PROSITE" id="PS51384"/>
    </source>
</evidence>
<dbReference type="InterPro" id="IPR014543">
    <property type="entry name" value="UCP028291"/>
</dbReference>
<dbReference type="Gene3D" id="3.40.50.80">
    <property type="entry name" value="Nucleotide-binding domain of ferredoxin-NADP reductase (FNR) module"/>
    <property type="match status" value="1"/>
</dbReference>
<dbReference type="Gene3D" id="2.40.30.10">
    <property type="entry name" value="Translation factors"/>
    <property type="match status" value="1"/>
</dbReference>
<dbReference type="InterPro" id="IPR039374">
    <property type="entry name" value="SIP_fam"/>
</dbReference>
<dbReference type="InterPro" id="IPR017927">
    <property type="entry name" value="FAD-bd_FR_type"/>
</dbReference>
<dbReference type="Pfam" id="PF04954">
    <property type="entry name" value="SIP"/>
    <property type="match status" value="1"/>
</dbReference>
<reference evidence="3 4" key="1">
    <citation type="submission" date="2023-07" db="EMBL/GenBank/DDBJ databases">
        <title>Comparative genomics of wheat-associated soil bacteria to identify genetic determinants of phenazine resistance.</title>
        <authorList>
            <person name="Mouncey N."/>
        </authorList>
    </citation>
    <scope>NUCLEOTIDE SEQUENCE [LARGE SCALE GENOMIC DNA]</scope>
    <source>
        <strain evidence="3 4">W4I11</strain>
    </source>
</reference>
<name>A0ABU0S5K8_9HYPH</name>
<gene>
    <name evidence="3" type="ORF">QFZ34_000165</name>
</gene>
<dbReference type="Gene3D" id="3.30.310.50">
    <property type="entry name" value="Alpha-D-phosphohexomutase, C-terminal domain"/>
    <property type="match status" value="1"/>
</dbReference>
<dbReference type="Pfam" id="PF08021">
    <property type="entry name" value="FAD_binding_9"/>
    <property type="match status" value="1"/>
</dbReference>
<dbReference type="PROSITE" id="PS51384">
    <property type="entry name" value="FAD_FR"/>
    <property type="match status" value="1"/>
</dbReference>
<evidence type="ECO:0000313" key="3">
    <source>
        <dbReference type="EMBL" id="MDQ0994988.1"/>
    </source>
</evidence>
<protein>
    <submittedName>
        <fullName evidence="3">NADPH-dependent ferric siderophore reductase</fullName>
    </submittedName>
</protein>
<sequence>MQNTRLTATARVNLPTPLHYLNQLADHFAEHGDVVRTERTGQIELSYGTATIEADEESLLLRAESVDETGLAYMKYAIADHVIEFARKEDPKIIWAGHGAAGSQLPYFREMRVLSAKSISPNMRRVRLCGKDMQRFAYGGMHVRILIPPADIEVPQWPVTGEDGRPVWPEGDHKLISRVYTIRDINPESGEVDIDVVIHDGTPGSEWALGAAEGDVVGMTGPGGGDADDADWYLLAGDETALPAIGRIIERLPRNVKVVARIEVDSSADEQIFNSRCSLDLQWLHRNGAAAGTMTLLQDAVKAVALPSNGERIFVWSGCEFNGFKAIRNYVRKDLKLARTQHLVVSYWRRGVADE</sequence>
<feature type="domain" description="FAD-binding FR-type" evidence="2">
    <location>
        <begin position="106"/>
        <end position="229"/>
    </location>
</feature>
<dbReference type="EMBL" id="JAUSZT010000001">
    <property type="protein sequence ID" value="MDQ0994988.1"/>
    <property type="molecule type" value="Genomic_DNA"/>
</dbReference>
<dbReference type="CDD" id="cd06193">
    <property type="entry name" value="siderophore_interacting"/>
    <property type="match status" value="1"/>
</dbReference>